<feature type="non-terminal residue" evidence="1">
    <location>
        <position position="1"/>
    </location>
</feature>
<dbReference type="AlphaFoldDB" id="A0A2P4Q004"/>
<sequence length="58" mass="6521">SCINLLSFSINVEIADELEQLKSDQDDLFKYILGMVAGINDNDCFTVLSEKFFSTVVK</sequence>
<name>A0A2P4Q004_RHIID</name>
<reference evidence="1 2" key="1">
    <citation type="journal article" date="2013" name="Proc. Natl. Acad. Sci. U.S.A.">
        <title>Genome of an arbuscular mycorrhizal fungus provides insight into the oldest plant symbiosis.</title>
        <authorList>
            <person name="Tisserant E."/>
            <person name="Malbreil M."/>
            <person name="Kuo A."/>
            <person name="Kohler A."/>
            <person name="Symeonidi A."/>
            <person name="Balestrini R."/>
            <person name="Charron P."/>
            <person name="Duensing N."/>
            <person name="Frei Dit Frey N."/>
            <person name="Gianinazzi-Pearson V."/>
            <person name="Gilbert L.B."/>
            <person name="Handa Y."/>
            <person name="Herr J.R."/>
            <person name="Hijri M."/>
            <person name="Koul R."/>
            <person name="Kawaguchi M."/>
            <person name="Krajinski F."/>
            <person name="Lammers P.J."/>
            <person name="Masclaux F.G."/>
            <person name="Murat C."/>
            <person name="Morin E."/>
            <person name="Ndikumana S."/>
            <person name="Pagni M."/>
            <person name="Petitpierre D."/>
            <person name="Requena N."/>
            <person name="Rosikiewicz P."/>
            <person name="Riley R."/>
            <person name="Saito K."/>
            <person name="San Clemente H."/>
            <person name="Shapiro H."/>
            <person name="van Tuinen D."/>
            <person name="Becard G."/>
            <person name="Bonfante P."/>
            <person name="Paszkowski U."/>
            <person name="Shachar-Hill Y.Y."/>
            <person name="Tuskan G.A."/>
            <person name="Young P.W."/>
            <person name="Sanders I.R."/>
            <person name="Henrissat B."/>
            <person name="Rensing S.A."/>
            <person name="Grigoriev I.V."/>
            <person name="Corradi N."/>
            <person name="Roux C."/>
            <person name="Martin F."/>
        </authorList>
    </citation>
    <scope>NUCLEOTIDE SEQUENCE [LARGE SCALE GENOMIC DNA]</scope>
    <source>
        <strain evidence="1 2">DAOM 197198</strain>
    </source>
</reference>
<dbReference type="Proteomes" id="UP000018888">
    <property type="component" value="Unassembled WGS sequence"/>
</dbReference>
<reference evidence="1 2" key="2">
    <citation type="journal article" date="2018" name="New Phytol.">
        <title>High intraspecific genome diversity in the model arbuscular mycorrhizal symbiont Rhizophagus irregularis.</title>
        <authorList>
            <person name="Chen E.C.H."/>
            <person name="Morin E."/>
            <person name="Beaudet D."/>
            <person name="Noel J."/>
            <person name="Yildirir G."/>
            <person name="Ndikumana S."/>
            <person name="Charron P."/>
            <person name="St-Onge C."/>
            <person name="Giorgi J."/>
            <person name="Kruger M."/>
            <person name="Marton T."/>
            <person name="Ropars J."/>
            <person name="Grigoriev I.V."/>
            <person name="Hainaut M."/>
            <person name="Henrissat B."/>
            <person name="Roux C."/>
            <person name="Martin F."/>
            <person name="Corradi N."/>
        </authorList>
    </citation>
    <scope>NUCLEOTIDE SEQUENCE [LARGE SCALE GENOMIC DNA]</scope>
    <source>
        <strain evidence="1 2">DAOM 197198</strain>
    </source>
</reference>
<dbReference type="EMBL" id="AUPC02000114">
    <property type="protein sequence ID" value="POG70946.1"/>
    <property type="molecule type" value="Genomic_DNA"/>
</dbReference>
<proteinExistence type="predicted"/>
<keyword evidence="2" id="KW-1185">Reference proteome</keyword>
<evidence type="ECO:0000313" key="2">
    <source>
        <dbReference type="Proteomes" id="UP000018888"/>
    </source>
</evidence>
<protein>
    <submittedName>
        <fullName evidence="1">Uncharacterized protein</fullName>
    </submittedName>
</protein>
<gene>
    <name evidence="1" type="ORF">GLOIN_2v1612004</name>
</gene>
<feature type="non-terminal residue" evidence="1">
    <location>
        <position position="58"/>
    </location>
</feature>
<evidence type="ECO:0000313" key="1">
    <source>
        <dbReference type="EMBL" id="POG70946.1"/>
    </source>
</evidence>
<accession>A0A2P4Q004</accession>
<comment type="caution">
    <text evidence="1">The sequence shown here is derived from an EMBL/GenBank/DDBJ whole genome shotgun (WGS) entry which is preliminary data.</text>
</comment>
<organism evidence="1 2">
    <name type="scientific">Rhizophagus irregularis (strain DAOM 181602 / DAOM 197198 / MUCL 43194)</name>
    <name type="common">Arbuscular mycorrhizal fungus</name>
    <name type="synonym">Glomus intraradices</name>
    <dbReference type="NCBI Taxonomy" id="747089"/>
    <lineage>
        <taxon>Eukaryota</taxon>
        <taxon>Fungi</taxon>
        <taxon>Fungi incertae sedis</taxon>
        <taxon>Mucoromycota</taxon>
        <taxon>Glomeromycotina</taxon>
        <taxon>Glomeromycetes</taxon>
        <taxon>Glomerales</taxon>
        <taxon>Glomeraceae</taxon>
        <taxon>Rhizophagus</taxon>
    </lineage>
</organism>